<dbReference type="OMA" id="CCIRDEL"/>
<dbReference type="eggNOG" id="KOG4278">
    <property type="taxonomic scope" value="Eukaryota"/>
</dbReference>
<evidence type="ECO:0000313" key="9">
    <source>
        <dbReference type="Proteomes" id="UP000007431"/>
    </source>
</evidence>
<evidence type="ECO:0000256" key="3">
    <source>
        <dbReference type="ARBA" id="ARBA00022840"/>
    </source>
</evidence>
<dbReference type="Gene3D" id="1.10.510.10">
    <property type="entry name" value="Transferase(Phosphotransferase) domain 1"/>
    <property type="match status" value="1"/>
</dbReference>
<dbReference type="EMBL" id="GL377308">
    <property type="protein sequence ID" value="EFI95740.1"/>
    <property type="molecule type" value="Genomic_DNA"/>
</dbReference>
<keyword evidence="9" id="KW-1185">Reference proteome</keyword>
<evidence type="ECO:0000256" key="5">
    <source>
        <dbReference type="RuleBase" id="RU000304"/>
    </source>
</evidence>
<dbReference type="PROSITE" id="PS00108">
    <property type="entry name" value="PROTEIN_KINASE_ST"/>
    <property type="match status" value="1"/>
</dbReference>
<dbReference type="Proteomes" id="UP000007431">
    <property type="component" value="Unassembled WGS sequence"/>
</dbReference>
<dbReference type="GO" id="GO:0005524">
    <property type="term" value="F:ATP binding"/>
    <property type="evidence" value="ECO:0007669"/>
    <property type="project" value="UniProtKB-UniRule"/>
</dbReference>
<evidence type="ECO:0000256" key="4">
    <source>
        <dbReference type="PROSITE-ProRule" id="PRU10141"/>
    </source>
</evidence>
<feature type="non-terminal residue" evidence="8">
    <location>
        <position position="454"/>
    </location>
</feature>
<feature type="region of interest" description="Disordered" evidence="6">
    <location>
        <begin position="112"/>
        <end position="138"/>
    </location>
</feature>
<dbReference type="GO" id="GO:0004674">
    <property type="term" value="F:protein serine/threonine kinase activity"/>
    <property type="evidence" value="ECO:0007669"/>
    <property type="project" value="UniProtKB-KW"/>
</dbReference>
<gene>
    <name evidence="8" type="ORF">SCHCODRAFT_69136</name>
</gene>
<dbReference type="InterPro" id="IPR017441">
    <property type="entry name" value="Protein_kinase_ATP_BS"/>
</dbReference>
<dbReference type="VEuPathDB" id="FungiDB:SCHCODRAFT_02737152"/>
<dbReference type="AlphaFoldDB" id="D8Q9Y4"/>
<name>D8Q9Y4_SCHCM</name>
<comment type="similarity">
    <text evidence="5">Belongs to the protein kinase superfamily.</text>
</comment>
<evidence type="ECO:0000256" key="2">
    <source>
        <dbReference type="ARBA" id="ARBA00022741"/>
    </source>
</evidence>
<evidence type="ECO:0000256" key="6">
    <source>
        <dbReference type="SAM" id="MobiDB-lite"/>
    </source>
</evidence>
<dbReference type="eggNOG" id="KOG0192">
    <property type="taxonomic scope" value="Eukaryota"/>
</dbReference>
<feature type="compositionally biased region" description="Pro residues" evidence="6">
    <location>
        <begin position="443"/>
        <end position="454"/>
    </location>
</feature>
<organism evidence="9">
    <name type="scientific">Schizophyllum commune (strain H4-8 / FGSC 9210)</name>
    <name type="common">Split gill fungus</name>
    <dbReference type="NCBI Taxonomy" id="578458"/>
    <lineage>
        <taxon>Eukaryota</taxon>
        <taxon>Fungi</taxon>
        <taxon>Dikarya</taxon>
        <taxon>Basidiomycota</taxon>
        <taxon>Agaricomycotina</taxon>
        <taxon>Agaricomycetes</taxon>
        <taxon>Agaricomycetidae</taxon>
        <taxon>Agaricales</taxon>
        <taxon>Schizophyllaceae</taxon>
        <taxon>Schizophyllum</taxon>
    </lineage>
</organism>
<dbReference type="Pfam" id="PF07714">
    <property type="entry name" value="PK_Tyr_Ser-Thr"/>
    <property type="match status" value="1"/>
</dbReference>
<dbReference type="InParanoid" id="D8Q9Y4"/>
<feature type="region of interest" description="Disordered" evidence="6">
    <location>
        <begin position="416"/>
        <end position="454"/>
    </location>
</feature>
<dbReference type="InterPro" id="IPR051681">
    <property type="entry name" value="Ser/Thr_Kinases-Pseudokinases"/>
</dbReference>
<keyword evidence="1 5" id="KW-0723">Serine/threonine-protein kinase</keyword>
<keyword evidence="1 5" id="KW-0808">Transferase</keyword>
<protein>
    <recommendedName>
        <fullName evidence="7">Protein kinase domain-containing protein</fullName>
    </recommendedName>
</protein>
<evidence type="ECO:0000256" key="1">
    <source>
        <dbReference type="ARBA" id="ARBA00022527"/>
    </source>
</evidence>
<dbReference type="SUPFAM" id="SSF56112">
    <property type="entry name" value="Protein kinase-like (PK-like)"/>
    <property type="match status" value="1"/>
</dbReference>
<dbReference type="InterPro" id="IPR011009">
    <property type="entry name" value="Kinase-like_dom_sf"/>
</dbReference>
<dbReference type="PROSITE" id="PS50011">
    <property type="entry name" value="PROTEIN_KINASE_DOM"/>
    <property type="match status" value="1"/>
</dbReference>
<dbReference type="HOGENOM" id="CLU_603521_0_0_1"/>
<feature type="region of interest" description="Disordered" evidence="6">
    <location>
        <begin position="162"/>
        <end position="245"/>
    </location>
</feature>
<accession>D8Q9Y4</accession>
<dbReference type="PROSITE" id="PS00107">
    <property type="entry name" value="PROTEIN_KINASE_ATP"/>
    <property type="match status" value="1"/>
</dbReference>
<keyword evidence="3 4" id="KW-0067">ATP-binding</keyword>
<feature type="binding site" evidence="4">
    <location>
        <position position="53"/>
    </location>
    <ligand>
        <name>ATP</name>
        <dbReference type="ChEBI" id="CHEBI:30616"/>
    </ligand>
</feature>
<feature type="compositionally biased region" description="Low complexity" evidence="6">
    <location>
        <begin position="210"/>
        <end position="232"/>
    </location>
</feature>
<proteinExistence type="inferred from homology"/>
<dbReference type="SMART" id="SM00220">
    <property type="entry name" value="S_TKc"/>
    <property type="match status" value="1"/>
</dbReference>
<feature type="domain" description="Protein kinase" evidence="7">
    <location>
        <begin position="17"/>
        <end position="415"/>
    </location>
</feature>
<evidence type="ECO:0000259" key="7">
    <source>
        <dbReference type="PROSITE" id="PS50011"/>
    </source>
</evidence>
<dbReference type="InterPro" id="IPR008271">
    <property type="entry name" value="Ser/Thr_kinase_AS"/>
</dbReference>
<evidence type="ECO:0000313" key="8">
    <source>
        <dbReference type="EMBL" id="EFI95740.1"/>
    </source>
</evidence>
<dbReference type="Gene3D" id="3.30.200.20">
    <property type="entry name" value="Phosphorylase Kinase, domain 1"/>
    <property type="match status" value="1"/>
</dbReference>
<keyword evidence="2 4" id="KW-0547">Nucleotide-binding</keyword>
<dbReference type="PANTHER" id="PTHR44329">
    <property type="entry name" value="SERINE/THREONINE-PROTEIN KINASE TNNI3K-RELATED"/>
    <property type="match status" value="1"/>
</dbReference>
<sequence>MLQPWDLPDWTITRYEIDREIKIGVGYFSDVYKGTWKGRAVAIKVLAPTTPRKLFVREAGIWRGLRHRNVLQLFGASSAVEGGMWFLVSPYLPNGTLVEYLKRVESRIAAGLEGPGSPRLGGQGSPRLGATSPRRSTAGHAKLATLPGAPIMEAGTARAGGFALPSLDDPASAHQRTMSLDRHSPMRPPGPARQDSLSVGLLRASLEAQSPSRTPSSSSSASTTPTGEPASSMPGATPPTEGDEDPADVLRYLLEIARGMEYLHSKGVLHGDLKAANVLVDDNHHAVISDFGQSEMRSEVYRISGLGGHGHGTLRWQAPELLSGATERITTETDVYAFAITAVEVLGFGRLPWGQLDDEAVRWAVLSTFKHGCFHTTPVLSALLRACWARDPFKRPMFSQVVRDVKRLRKQAGWIERNEEKGSEQPLDAPINEEMMASMPSPDLKPMPLPGGMS</sequence>
<keyword evidence="1 5" id="KW-0418">Kinase</keyword>
<dbReference type="InterPro" id="IPR000719">
    <property type="entry name" value="Prot_kinase_dom"/>
</dbReference>
<reference evidence="8 9" key="1">
    <citation type="journal article" date="2010" name="Nat. Biotechnol.">
        <title>Genome sequence of the model mushroom Schizophyllum commune.</title>
        <authorList>
            <person name="Ohm R.A."/>
            <person name="de Jong J.F."/>
            <person name="Lugones L.G."/>
            <person name="Aerts A."/>
            <person name="Kothe E."/>
            <person name="Stajich J.E."/>
            <person name="de Vries R.P."/>
            <person name="Record E."/>
            <person name="Levasseur A."/>
            <person name="Baker S.E."/>
            <person name="Bartholomew K.A."/>
            <person name="Coutinho P.M."/>
            <person name="Erdmann S."/>
            <person name="Fowler T.J."/>
            <person name="Gathman A.C."/>
            <person name="Lombard V."/>
            <person name="Henrissat B."/>
            <person name="Knabe N."/>
            <person name="Kuees U."/>
            <person name="Lilly W.W."/>
            <person name="Lindquist E."/>
            <person name="Lucas S."/>
            <person name="Magnuson J.K."/>
            <person name="Piumi F."/>
            <person name="Raudaskoski M."/>
            <person name="Salamov A."/>
            <person name="Schmutz J."/>
            <person name="Schwarze F.W.M.R."/>
            <person name="vanKuyk P.A."/>
            <person name="Horton J.S."/>
            <person name="Grigoriev I.V."/>
            <person name="Woesten H.A.B."/>
        </authorList>
    </citation>
    <scope>NUCLEOTIDE SEQUENCE [LARGE SCALE GENOMIC DNA]</scope>
    <source>
        <strain evidence="9">H4-8 / FGSC 9210</strain>
    </source>
</reference>
<dbReference type="STRING" id="578458.D8Q9Y4"/>
<dbReference type="InterPro" id="IPR001245">
    <property type="entry name" value="Ser-Thr/Tyr_kinase_cat_dom"/>
</dbReference>
<dbReference type="PIRSF" id="PIRSF000654">
    <property type="entry name" value="Integrin-linked_kinase"/>
    <property type="match status" value="1"/>
</dbReference>